<proteinExistence type="predicted"/>
<feature type="chain" id="PRO_5045964277" evidence="1">
    <location>
        <begin position="23"/>
        <end position="324"/>
    </location>
</feature>
<accession>A0ABV2A7R3</accession>
<reference evidence="2 3" key="1">
    <citation type="submission" date="2024-06" db="EMBL/GenBank/DDBJ databases">
        <authorList>
            <person name="Li Z."/>
            <person name="Jiang Y."/>
        </authorList>
    </citation>
    <scope>NUCLEOTIDE SEQUENCE [LARGE SCALE GENOMIC DNA]</scope>
    <source>
        <strain evidence="2 3">HSW-8</strain>
    </source>
</reference>
<keyword evidence="3" id="KW-1185">Reference proteome</keyword>
<evidence type="ECO:0000256" key="1">
    <source>
        <dbReference type="SAM" id="SignalP"/>
    </source>
</evidence>
<evidence type="ECO:0000313" key="2">
    <source>
        <dbReference type="EMBL" id="MES0873184.1"/>
    </source>
</evidence>
<feature type="signal peptide" evidence="1">
    <location>
        <begin position="1"/>
        <end position="22"/>
    </location>
</feature>
<comment type="caution">
    <text evidence="2">The sequence shown here is derived from an EMBL/GenBank/DDBJ whole genome shotgun (WGS) entry which is preliminary data.</text>
</comment>
<sequence length="324" mass="34654">MFRTPAIAALLAVAASVSAARAEVPAFADELGAFVDEVRHGALLTPQRYRRELAPIRSRDQRRAVLPTLDVVAGRLDERTCLYQFRLALEWSGKPLDQGDATVGGRSLIQQAPCATLSNEVVALAVYEIAALERRLQQGGRFALNRERDAIIAAARRLPAQDVGAQHGLTGVTIDGRVNLRMAPSLDAPVLAKLAPASVVQLAPTASPEWFAMRDQPGYLHASALRSIQASHPTEAPPPVGIAATAFLEAQVGAAHVSVRDSPSLRGRVLKRLKPGTPVQLIETPEAGWFELVDGEGFIHEAGLLRVVKSAAVDGGAMRPRSVY</sequence>
<protein>
    <submittedName>
        <fullName evidence="2">SH3 domain-containing protein</fullName>
    </submittedName>
</protein>
<dbReference type="RefSeq" id="WP_352887655.1">
    <property type="nucleotide sequence ID" value="NZ_JBEPIJ010000003.1"/>
</dbReference>
<name>A0ABV2A7R3_9GAMM</name>
<keyword evidence="1" id="KW-0732">Signal</keyword>
<dbReference type="Proteomes" id="UP001465331">
    <property type="component" value="Unassembled WGS sequence"/>
</dbReference>
<evidence type="ECO:0000313" key="3">
    <source>
        <dbReference type="Proteomes" id="UP001465331"/>
    </source>
</evidence>
<gene>
    <name evidence="2" type="ORF">ABSH63_04035</name>
</gene>
<dbReference type="EMBL" id="JBEPIJ010000003">
    <property type="protein sequence ID" value="MES0873184.1"/>
    <property type="molecule type" value="Genomic_DNA"/>
</dbReference>
<organism evidence="2 3">
    <name type="scientific">Sinimarinibacterium thermocellulolyticum</name>
    <dbReference type="NCBI Taxonomy" id="3170016"/>
    <lineage>
        <taxon>Bacteria</taxon>
        <taxon>Pseudomonadati</taxon>
        <taxon>Pseudomonadota</taxon>
        <taxon>Gammaproteobacteria</taxon>
        <taxon>Nevskiales</taxon>
        <taxon>Nevskiaceae</taxon>
        <taxon>Sinimarinibacterium</taxon>
    </lineage>
</organism>